<evidence type="ECO:0000259" key="6">
    <source>
        <dbReference type="PROSITE" id="PS51012"/>
    </source>
</evidence>
<dbReference type="InterPro" id="IPR047817">
    <property type="entry name" value="ABC2_TM_bact-type"/>
</dbReference>
<comment type="subcellular location">
    <subcellularLocation>
        <location evidence="5">Cell inner membrane</location>
        <topology evidence="5">Multi-pass membrane protein</topology>
    </subcellularLocation>
    <subcellularLocation>
        <location evidence="1">Membrane</location>
        <topology evidence="1">Multi-pass membrane protein</topology>
    </subcellularLocation>
</comment>
<feature type="transmembrane region" description="Helical" evidence="5">
    <location>
        <begin position="145"/>
        <end position="171"/>
    </location>
</feature>
<feature type="domain" description="ABC transmembrane type-2" evidence="6">
    <location>
        <begin position="65"/>
        <end position="296"/>
    </location>
</feature>
<evidence type="ECO:0000256" key="3">
    <source>
        <dbReference type="ARBA" id="ARBA00022989"/>
    </source>
</evidence>
<reference evidence="7 8" key="1">
    <citation type="submission" date="2018-08" db="EMBL/GenBank/DDBJ databases">
        <title>Paraburkholderia sp. DHOM06 isolated from forest soil.</title>
        <authorList>
            <person name="Gao Z.-H."/>
            <person name="Qiu L.-H."/>
        </authorList>
    </citation>
    <scope>NUCLEOTIDE SEQUENCE [LARGE SCALE GENOMIC DNA]</scope>
    <source>
        <strain evidence="7 8">DHOM06</strain>
    </source>
</reference>
<dbReference type="OrthoDB" id="9786643at2"/>
<feature type="transmembrane region" description="Helical" evidence="5">
    <location>
        <begin position="101"/>
        <end position="124"/>
    </location>
</feature>
<evidence type="ECO:0000256" key="4">
    <source>
        <dbReference type="ARBA" id="ARBA00023136"/>
    </source>
</evidence>
<proteinExistence type="inferred from homology"/>
<evidence type="ECO:0000256" key="2">
    <source>
        <dbReference type="ARBA" id="ARBA00022692"/>
    </source>
</evidence>
<feature type="transmembrane region" description="Helical" evidence="5">
    <location>
        <begin position="65"/>
        <end position="86"/>
    </location>
</feature>
<dbReference type="PROSITE" id="PS51012">
    <property type="entry name" value="ABC_TM2"/>
    <property type="match status" value="1"/>
</dbReference>
<dbReference type="PANTHER" id="PTHR43229:SF3">
    <property type="entry name" value="ABC-TYPE MULTIDRUG TRANSPORT SYSTEM, PERMEASE COMPONENT"/>
    <property type="match status" value="1"/>
</dbReference>
<keyword evidence="5" id="KW-0813">Transport</keyword>
<dbReference type="PANTHER" id="PTHR43229">
    <property type="entry name" value="NODULATION PROTEIN J"/>
    <property type="match status" value="1"/>
</dbReference>
<dbReference type="PRINTS" id="PR00164">
    <property type="entry name" value="ABC2TRNSPORT"/>
</dbReference>
<dbReference type="Pfam" id="PF01061">
    <property type="entry name" value="ABC2_membrane"/>
    <property type="match status" value="1"/>
</dbReference>
<evidence type="ECO:0000256" key="5">
    <source>
        <dbReference type="RuleBase" id="RU361157"/>
    </source>
</evidence>
<keyword evidence="4 5" id="KW-0472">Membrane</keyword>
<protein>
    <recommendedName>
        <fullName evidence="5">Transport permease protein</fullName>
    </recommendedName>
</protein>
<dbReference type="EMBL" id="QRGA01000034">
    <property type="protein sequence ID" value="RDU94559.1"/>
    <property type="molecule type" value="Genomic_DNA"/>
</dbReference>
<dbReference type="AlphaFoldDB" id="A0A3D8JN72"/>
<dbReference type="InterPro" id="IPR051784">
    <property type="entry name" value="Nod_factor_ABC_transporter"/>
</dbReference>
<comment type="caution">
    <text evidence="7">The sequence shown here is derived from an EMBL/GenBank/DDBJ whole genome shotgun (WGS) entry which is preliminary data.</text>
</comment>
<dbReference type="InterPro" id="IPR000412">
    <property type="entry name" value="ABC_2_transport"/>
</dbReference>
<dbReference type="GO" id="GO:0140359">
    <property type="term" value="F:ABC-type transporter activity"/>
    <property type="evidence" value="ECO:0007669"/>
    <property type="project" value="InterPro"/>
</dbReference>
<feature type="transmembrane region" description="Helical" evidence="5">
    <location>
        <begin position="183"/>
        <end position="208"/>
    </location>
</feature>
<keyword evidence="8" id="KW-1185">Reference proteome</keyword>
<organism evidence="7 8">
    <name type="scientific">Trinickia dinghuensis</name>
    <dbReference type="NCBI Taxonomy" id="2291023"/>
    <lineage>
        <taxon>Bacteria</taxon>
        <taxon>Pseudomonadati</taxon>
        <taxon>Pseudomonadota</taxon>
        <taxon>Betaproteobacteria</taxon>
        <taxon>Burkholderiales</taxon>
        <taxon>Burkholderiaceae</taxon>
        <taxon>Trinickia</taxon>
    </lineage>
</organism>
<accession>A0A3D8JN72</accession>
<keyword evidence="2 5" id="KW-0812">Transmembrane</keyword>
<gene>
    <name evidence="7" type="ORF">DWV00_33300</name>
</gene>
<evidence type="ECO:0000256" key="1">
    <source>
        <dbReference type="ARBA" id="ARBA00004141"/>
    </source>
</evidence>
<feature type="transmembrane region" description="Helical" evidence="5">
    <location>
        <begin position="261"/>
        <end position="286"/>
    </location>
</feature>
<evidence type="ECO:0000313" key="7">
    <source>
        <dbReference type="EMBL" id="RDU94559.1"/>
    </source>
</evidence>
<keyword evidence="5" id="KW-1003">Cell membrane</keyword>
<comment type="similarity">
    <text evidence="5">Belongs to the ABC-2 integral membrane protein family.</text>
</comment>
<dbReference type="GO" id="GO:0043190">
    <property type="term" value="C:ATP-binding cassette (ABC) transporter complex"/>
    <property type="evidence" value="ECO:0007669"/>
    <property type="project" value="InterPro"/>
</dbReference>
<keyword evidence="3 5" id="KW-1133">Transmembrane helix</keyword>
<evidence type="ECO:0000313" key="8">
    <source>
        <dbReference type="Proteomes" id="UP000256838"/>
    </source>
</evidence>
<dbReference type="InterPro" id="IPR013525">
    <property type="entry name" value="ABC2_TM"/>
</dbReference>
<dbReference type="Proteomes" id="UP000256838">
    <property type="component" value="Unassembled WGS sequence"/>
</dbReference>
<feature type="transmembrane region" description="Helical" evidence="5">
    <location>
        <begin position="220"/>
        <end position="241"/>
    </location>
</feature>
<sequence>MAARRCAPRHSMRHATCRWLASHCGKPALPIFWSRLIMGRAISTRRGALAHLFRMEFVTYFKHPVAAFWTFAYPVCMFFVLGTIFGSNGNAPGSSLSYNDYLISGLAAVTIISTALFGFAVALVELRARSRLKLFQVMPIEKYTFFLGYTASRVLILALFSLLFVGVFSRVAPHARPVAPGNLLLFSVFMVTGGLVLIGCSILITAVVKRIGTAQALINFINIPLIFLSDTFLPVAILPPWLQRFVHLSPIFVFIEKSRTIYAGTYVLSDVLLWMIVVAAAGLALIGMASRLFSWNPDEKGV</sequence>
<name>A0A3D8JN72_9BURK</name>